<feature type="short sequence motif" description="LXXLL motif" evidence="3">
    <location>
        <begin position="247"/>
        <end position="251"/>
    </location>
</feature>
<evidence type="ECO:0000256" key="3">
    <source>
        <dbReference type="PROSITE-ProRule" id="PRU01191"/>
    </source>
</evidence>
<dbReference type="Proteomes" id="UP001229421">
    <property type="component" value="Unassembled WGS sequence"/>
</dbReference>
<keyword evidence="5" id="KW-1185">Reference proteome</keyword>
<dbReference type="InterPro" id="IPR005202">
    <property type="entry name" value="TF_GRAS"/>
</dbReference>
<dbReference type="Pfam" id="PF03514">
    <property type="entry name" value="GRAS"/>
    <property type="match status" value="1"/>
</dbReference>
<comment type="similarity">
    <text evidence="3">Belongs to the GRAS family.</text>
</comment>
<keyword evidence="1" id="KW-0805">Transcription regulation</keyword>
<keyword evidence="2" id="KW-0804">Transcription</keyword>
<feature type="region of interest" description="Leucine repeat II (LRII)" evidence="3">
    <location>
        <begin position="198"/>
        <end position="230"/>
    </location>
</feature>
<comment type="caution">
    <text evidence="4">The sequence shown here is derived from an EMBL/GenBank/DDBJ whole genome shotgun (WGS) entry which is preliminary data.</text>
</comment>
<dbReference type="AlphaFoldDB" id="A0AAD8P4B9"/>
<dbReference type="EMBL" id="JAUHHV010000002">
    <property type="protein sequence ID" value="KAK1432948.1"/>
    <property type="molecule type" value="Genomic_DNA"/>
</dbReference>
<accession>A0AAD8P4B9</accession>
<feature type="region of interest" description="VHIID" evidence="3">
    <location>
        <begin position="123"/>
        <end position="188"/>
    </location>
</feature>
<comment type="caution">
    <text evidence="3">Lacks conserved residue(s) required for the propagation of feature annotation.</text>
</comment>
<feature type="region of interest" description="SAW" evidence="3">
    <location>
        <begin position="354"/>
        <end position="429"/>
    </location>
</feature>
<evidence type="ECO:0008006" key="6">
    <source>
        <dbReference type="Google" id="ProtNLM"/>
    </source>
</evidence>
<name>A0AAD8P4B9_TARER</name>
<organism evidence="4 5">
    <name type="scientific">Tagetes erecta</name>
    <name type="common">African marigold</name>
    <dbReference type="NCBI Taxonomy" id="13708"/>
    <lineage>
        <taxon>Eukaryota</taxon>
        <taxon>Viridiplantae</taxon>
        <taxon>Streptophyta</taxon>
        <taxon>Embryophyta</taxon>
        <taxon>Tracheophyta</taxon>
        <taxon>Spermatophyta</taxon>
        <taxon>Magnoliopsida</taxon>
        <taxon>eudicotyledons</taxon>
        <taxon>Gunneridae</taxon>
        <taxon>Pentapetalae</taxon>
        <taxon>asterids</taxon>
        <taxon>campanulids</taxon>
        <taxon>Asterales</taxon>
        <taxon>Asteraceae</taxon>
        <taxon>Asteroideae</taxon>
        <taxon>Heliantheae alliance</taxon>
        <taxon>Tageteae</taxon>
        <taxon>Tagetes</taxon>
    </lineage>
</organism>
<evidence type="ECO:0000256" key="1">
    <source>
        <dbReference type="ARBA" id="ARBA00023015"/>
    </source>
</evidence>
<protein>
    <recommendedName>
        <fullName evidence="6">Scarecrow-like protein 3</fullName>
    </recommendedName>
</protein>
<evidence type="ECO:0000256" key="2">
    <source>
        <dbReference type="ARBA" id="ARBA00023163"/>
    </source>
</evidence>
<sequence length="430" mass="48380">MCSSMKPTSSSFPSMNPDVTLSLTQPSSGLSHSFNPEERSVKLIQLLLACANHASSGNIQRVDTCLRRISQLASVSGDSMQRLAARFAAALANRILRRWPGIYKALNHSEPTSPKPGWARQAHSMFPDSFPYMTVSYIVLTQTLAQAMSWDRVIHIINLGSGDPQLWIQLLTKLSCSPMGPPEVKITCVSGNKKLLDDLGTILIKEAKSLNMSFKYNPINVTLLDLTQDMLDIRPGEALAFVSILNLHMLLADDEDADTRFKVNENKDPIIKENKKTLEFLTMLRSMSPKVVLLVEQESDHNLTSLVERFVEGLHYYSAVFDSIDTIFTIGKISGEDRVRLEDMVGKEILNIVACEGLERVERHERIARWVGRFSRARFKPVNLWLEAMHEARRVIEGCGLVGYKIVINKPGLMICWHDRPIYSISAWII</sequence>
<gene>
    <name evidence="4" type="ORF">QVD17_09851</name>
</gene>
<dbReference type="PROSITE" id="PS50985">
    <property type="entry name" value="GRAS"/>
    <property type="match status" value="1"/>
</dbReference>
<proteinExistence type="inferred from homology"/>
<reference evidence="4" key="1">
    <citation type="journal article" date="2023" name="bioRxiv">
        <title>Improved chromosome-level genome assembly for marigold (Tagetes erecta).</title>
        <authorList>
            <person name="Jiang F."/>
            <person name="Yuan L."/>
            <person name="Wang S."/>
            <person name="Wang H."/>
            <person name="Xu D."/>
            <person name="Wang A."/>
            <person name="Fan W."/>
        </authorList>
    </citation>
    <scope>NUCLEOTIDE SEQUENCE</scope>
    <source>
        <strain evidence="4">WSJ</strain>
        <tissue evidence="4">Leaf</tissue>
    </source>
</reference>
<dbReference type="PANTHER" id="PTHR31636">
    <property type="entry name" value="OSJNBA0084A10.13 PROTEIN-RELATED"/>
    <property type="match status" value="1"/>
</dbReference>
<evidence type="ECO:0000313" key="4">
    <source>
        <dbReference type="EMBL" id="KAK1432948.1"/>
    </source>
</evidence>
<evidence type="ECO:0000313" key="5">
    <source>
        <dbReference type="Proteomes" id="UP001229421"/>
    </source>
</evidence>